<dbReference type="AlphaFoldDB" id="A0A8H4KV47"/>
<feature type="chain" id="PRO_5034361591" evidence="2">
    <location>
        <begin position="29"/>
        <end position="495"/>
    </location>
</feature>
<proteinExistence type="inferred from homology"/>
<evidence type="ECO:0000256" key="2">
    <source>
        <dbReference type="SAM" id="SignalP"/>
    </source>
</evidence>
<dbReference type="InterPro" id="IPR013024">
    <property type="entry name" value="GGCT-like"/>
</dbReference>
<keyword evidence="2" id="KW-0732">Signal</keyword>
<dbReference type="PANTHER" id="PTHR10182:SF3">
    <property type="entry name" value="PROTEIN MO25"/>
    <property type="match status" value="1"/>
</dbReference>
<dbReference type="InterPro" id="IPR016024">
    <property type="entry name" value="ARM-type_fold"/>
</dbReference>
<evidence type="ECO:0000256" key="1">
    <source>
        <dbReference type="ARBA" id="ARBA00011012"/>
    </source>
</evidence>
<comment type="similarity">
    <text evidence="1">Belongs to the Mo25 family.</text>
</comment>
<gene>
    <name evidence="4" type="ORF">F53441_312</name>
</gene>
<dbReference type="OrthoDB" id="609103at2759"/>
<accession>A0A8H4KV47</accession>
<dbReference type="EMBL" id="JAADJG010000010">
    <property type="protein sequence ID" value="KAF4457837.1"/>
    <property type="molecule type" value="Genomic_DNA"/>
</dbReference>
<dbReference type="SUPFAM" id="SSF48371">
    <property type="entry name" value="ARM repeat"/>
    <property type="match status" value="1"/>
</dbReference>
<evidence type="ECO:0000313" key="4">
    <source>
        <dbReference type="EMBL" id="KAF4457837.1"/>
    </source>
</evidence>
<name>A0A8H4KV47_9HYPO</name>
<dbReference type="GO" id="GO:0005737">
    <property type="term" value="C:cytoplasm"/>
    <property type="evidence" value="ECO:0007669"/>
    <property type="project" value="UniProtKB-ARBA"/>
</dbReference>
<dbReference type="GO" id="GO:0035556">
    <property type="term" value="P:intracellular signal transduction"/>
    <property type="evidence" value="ECO:0007669"/>
    <property type="project" value="TreeGrafter"/>
</dbReference>
<dbReference type="GO" id="GO:0043539">
    <property type="term" value="F:protein serine/threonine kinase activator activity"/>
    <property type="evidence" value="ECO:0007669"/>
    <property type="project" value="TreeGrafter"/>
</dbReference>
<keyword evidence="5" id="KW-1185">Reference proteome</keyword>
<feature type="domain" description="Gamma-glutamylcyclotransferase AIG2-like" evidence="3">
    <location>
        <begin position="8"/>
        <end position="130"/>
    </location>
</feature>
<dbReference type="FunFam" id="1.25.10.10:FF:000257">
    <property type="entry name" value="Conidiophore development protein hymA"/>
    <property type="match status" value="1"/>
</dbReference>
<evidence type="ECO:0000313" key="5">
    <source>
        <dbReference type="Proteomes" id="UP000605986"/>
    </source>
</evidence>
<dbReference type="Pfam" id="PF08569">
    <property type="entry name" value="Mo25"/>
    <property type="match status" value="1"/>
</dbReference>
<dbReference type="CDD" id="cd06661">
    <property type="entry name" value="GGCT_like"/>
    <property type="match status" value="1"/>
</dbReference>
<comment type="caution">
    <text evidence="4">The sequence shown here is derived from an EMBL/GenBank/DDBJ whole genome shotgun (WGS) entry which is preliminary data.</text>
</comment>
<dbReference type="InterPro" id="IPR009288">
    <property type="entry name" value="AIG2-like_dom"/>
</dbReference>
<dbReference type="InterPro" id="IPR011989">
    <property type="entry name" value="ARM-like"/>
</dbReference>
<evidence type="ECO:0000259" key="3">
    <source>
        <dbReference type="Pfam" id="PF06094"/>
    </source>
</evidence>
<dbReference type="Gene3D" id="3.10.490.10">
    <property type="entry name" value="Gamma-glutamyl cyclotransferase-like"/>
    <property type="match status" value="1"/>
</dbReference>
<dbReference type="Gene3D" id="1.25.10.10">
    <property type="entry name" value="Leucine-rich Repeat Variant"/>
    <property type="match status" value="1"/>
</dbReference>
<organism evidence="4 5">
    <name type="scientific">Fusarium austroafricanum</name>
    <dbReference type="NCBI Taxonomy" id="2364996"/>
    <lineage>
        <taxon>Eukaryota</taxon>
        <taxon>Fungi</taxon>
        <taxon>Dikarya</taxon>
        <taxon>Ascomycota</taxon>
        <taxon>Pezizomycotina</taxon>
        <taxon>Sordariomycetes</taxon>
        <taxon>Hypocreomycetidae</taxon>
        <taxon>Hypocreales</taxon>
        <taxon>Nectriaceae</taxon>
        <taxon>Fusarium</taxon>
        <taxon>Fusarium concolor species complex</taxon>
    </lineage>
</organism>
<dbReference type="InterPro" id="IPR013878">
    <property type="entry name" value="Mo25"/>
</dbReference>
<feature type="signal peptide" evidence="2">
    <location>
        <begin position="1"/>
        <end position="28"/>
    </location>
</feature>
<dbReference type="PANTHER" id="PTHR10182">
    <property type="entry name" value="CALCIUM-BINDING PROTEIN 39-RELATED"/>
    <property type="match status" value="1"/>
</dbReference>
<dbReference type="SUPFAM" id="SSF110857">
    <property type="entry name" value="Gamma-glutamyl cyclotransferase-like"/>
    <property type="match status" value="1"/>
</dbReference>
<sequence>MATTPRPVFIYGTLCAKPLLAWVLTGDAAQVDQITALINPAKVENVARYSLHGRDYPAAIKELGSSINGYLLQPRTPSQRKKLDDSEGEICQIHTVQVSRVNHDDVKSVVEADMYLWNGDNDLISDQSWDLEWLLRERLEDWIDLFEGMEMVGDDDDDWHKAEELARVLGQMKTILQGTPEADTSPEQILQLVTGLIDEDLLHLLAVNLFRLPFESRKDTQVIFSYVFRFRPATAAPKSDPLALSYVVCNRPQVLVELCRGYDHKESATPAGSVLRELLKNEAAAAIILYDDGDEPGSSSKGLNAIDRDRPQSGRGVFWRFFDWVDKSSFEVAADAFTTFRELLTRHKDLVPRYLSANFDLFFDKYNNILVQSNSYVTKRQSIKLLGEILLDRSNYSVMTAYVDRGEHLKICMNLLRDDRKMVQYEGFHVFKVFVANPHKSIAVQKILLMNRDKLLTFLSHFLEDRTDDEQFIDEREFLIKQIRNMPPVPVPPQR</sequence>
<dbReference type="Proteomes" id="UP000605986">
    <property type="component" value="Unassembled WGS sequence"/>
</dbReference>
<dbReference type="Pfam" id="PF06094">
    <property type="entry name" value="GGACT"/>
    <property type="match status" value="1"/>
</dbReference>
<reference evidence="4" key="1">
    <citation type="submission" date="2020-01" db="EMBL/GenBank/DDBJ databases">
        <title>Identification and distribution of gene clusters putatively required for synthesis of sphingolipid metabolism inhibitors in phylogenetically diverse species of the filamentous fungus Fusarium.</title>
        <authorList>
            <person name="Kim H.-S."/>
            <person name="Busman M."/>
            <person name="Brown D.W."/>
            <person name="Divon H."/>
            <person name="Uhlig S."/>
            <person name="Proctor R.H."/>
        </authorList>
    </citation>
    <scope>NUCLEOTIDE SEQUENCE</scope>
    <source>
        <strain evidence="4">NRRL 53441</strain>
    </source>
</reference>
<dbReference type="InterPro" id="IPR036568">
    <property type="entry name" value="GGCT-like_sf"/>
</dbReference>
<protein>
    <submittedName>
        <fullName evidence="4">Calcium binding protein 39</fullName>
    </submittedName>
</protein>